<dbReference type="EMBL" id="KQ990114">
    <property type="protein sequence ID" value="KZV53647.1"/>
    <property type="molecule type" value="Genomic_DNA"/>
</dbReference>
<evidence type="ECO:0008006" key="3">
    <source>
        <dbReference type="Google" id="ProtNLM"/>
    </source>
</evidence>
<name>A0A2Z7D4E9_9LAMI</name>
<accession>A0A2Z7D4E9</accession>
<dbReference type="Proteomes" id="UP000250235">
    <property type="component" value="Unassembled WGS sequence"/>
</dbReference>
<sequence length="112" mass="12944">MSTSHNNILLFSKEDYDDWMICMKAHLAAQDDEMWTVITEGPLKIMKPNLAFAISNGEPQFLEKSRHEYTSEDKKKANLDNVARFSQQLKLEEHKPSVFIDKPSSHPLIHLC</sequence>
<gene>
    <name evidence="1" type="ORF">F511_39695</name>
</gene>
<evidence type="ECO:0000313" key="1">
    <source>
        <dbReference type="EMBL" id="KZV53647.1"/>
    </source>
</evidence>
<organism evidence="1 2">
    <name type="scientific">Dorcoceras hygrometricum</name>
    <dbReference type="NCBI Taxonomy" id="472368"/>
    <lineage>
        <taxon>Eukaryota</taxon>
        <taxon>Viridiplantae</taxon>
        <taxon>Streptophyta</taxon>
        <taxon>Embryophyta</taxon>
        <taxon>Tracheophyta</taxon>
        <taxon>Spermatophyta</taxon>
        <taxon>Magnoliopsida</taxon>
        <taxon>eudicotyledons</taxon>
        <taxon>Gunneridae</taxon>
        <taxon>Pentapetalae</taxon>
        <taxon>asterids</taxon>
        <taxon>lamiids</taxon>
        <taxon>Lamiales</taxon>
        <taxon>Gesneriaceae</taxon>
        <taxon>Didymocarpoideae</taxon>
        <taxon>Trichosporeae</taxon>
        <taxon>Loxocarpinae</taxon>
        <taxon>Dorcoceras</taxon>
    </lineage>
</organism>
<keyword evidence="2" id="KW-1185">Reference proteome</keyword>
<evidence type="ECO:0000313" key="2">
    <source>
        <dbReference type="Proteomes" id="UP000250235"/>
    </source>
</evidence>
<reference evidence="1 2" key="1">
    <citation type="journal article" date="2015" name="Proc. Natl. Acad. Sci. U.S.A.">
        <title>The resurrection genome of Boea hygrometrica: A blueprint for survival of dehydration.</title>
        <authorList>
            <person name="Xiao L."/>
            <person name="Yang G."/>
            <person name="Zhang L."/>
            <person name="Yang X."/>
            <person name="Zhao S."/>
            <person name="Ji Z."/>
            <person name="Zhou Q."/>
            <person name="Hu M."/>
            <person name="Wang Y."/>
            <person name="Chen M."/>
            <person name="Xu Y."/>
            <person name="Jin H."/>
            <person name="Xiao X."/>
            <person name="Hu G."/>
            <person name="Bao F."/>
            <person name="Hu Y."/>
            <person name="Wan P."/>
            <person name="Li L."/>
            <person name="Deng X."/>
            <person name="Kuang T."/>
            <person name="Xiang C."/>
            <person name="Zhu J.K."/>
            <person name="Oliver M.J."/>
            <person name="He Y."/>
        </authorList>
    </citation>
    <scope>NUCLEOTIDE SEQUENCE [LARGE SCALE GENOMIC DNA]</scope>
    <source>
        <strain evidence="2">cv. XS01</strain>
    </source>
</reference>
<dbReference type="OrthoDB" id="1301741at2759"/>
<protein>
    <recommendedName>
        <fullName evidence="3">DUF4219 domain-containing protein</fullName>
    </recommendedName>
</protein>
<dbReference type="AlphaFoldDB" id="A0A2Z7D4E9"/>
<proteinExistence type="predicted"/>